<dbReference type="InParanoid" id="C5KRJ3"/>
<dbReference type="GeneID" id="9055856"/>
<keyword evidence="3" id="KW-1185">Reference proteome</keyword>
<name>C5KRJ3_PERM5</name>
<organism evidence="3">
    <name type="scientific">Perkinsus marinus (strain ATCC 50983 / TXsc)</name>
    <dbReference type="NCBI Taxonomy" id="423536"/>
    <lineage>
        <taxon>Eukaryota</taxon>
        <taxon>Sar</taxon>
        <taxon>Alveolata</taxon>
        <taxon>Perkinsozoa</taxon>
        <taxon>Perkinsea</taxon>
        <taxon>Perkinsida</taxon>
        <taxon>Perkinsidae</taxon>
        <taxon>Perkinsus</taxon>
    </lineage>
</organism>
<dbReference type="Proteomes" id="UP000007800">
    <property type="component" value="Unassembled WGS sequence"/>
</dbReference>
<reference evidence="2 3" key="1">
    <citation type="submission" date="2008-07" db="EMBL/GenBank/DDBJ databases">
        <authorList>
            <person name="El-Sayed N."/>
            <person name="Caler E."/>
            <person name="Inman J."/>
            <person name="Amedeo P."/>
            <person name="Hass B."/>
            <person name="Wortman J."/>
        </authorList>
    </citation>
    <scope>NUCLEOTIDE SEQUENCE [LARGE SCALE GENOMIC DNA]</scope>
    <source>
        <strain evidence="3">ATCC 50983 / TXsc</strain>
    </source>
</reference>
<proteinExistence type="predicted"/>
<dbReference type="OrthoDB" id="475686at2759"/>
<evidence type="ECO:0000256" key="1">
    <source>
        <dbReference type="SAM" id="MobiDB-lite"/>
    </source>
</evidence>
<evidence type="ECO:0000313" key="3">
    <source>
        <dbReference type="Proteomes" id="UP000007800"/>
    </source>
</evidence>
<gene>
    <name evidence="2" type="ORF">Pmar_PMAR025380</name>
</gene>
<feature type="region of interest" description="Disordered" evidence="1">
    <location>
        <begin position="1"/>
        <end position="22"/>
    </location>
</feature>
<dbReference type="EMBL" id="GG675825">
    <property type="protein sequence ID" value="EER12900.1"/>
    <property type="molecule type" value="Genomic_DNA"/>
</dbReference>
<feature type="non-terminal residue" evidence="2">
    <location>
        <position position="154"/>
    </location>
</feature>
<sequence>MSENSAFTKWNEMQPAHGSAEATTQNLELLGLSISEDTRRGYERARREFYEMGLSFPLNAGKVIRSIRCLLDVTELNSTSAQKRITALRTLQKLEGFSTMDVADEALIKQAMQAVSRVRPQRDAKRAAIMPESAIKFLFDCPESQSEGKPEKGL</sequence>
<dbReference type="AlphaFoldDB" id="C5KRJ3"/>
<evidence type="ECO:0000313" key="2">
    <source>
        <dbReference type="EMBL" id="EER12900.1"/>
    </source>
</evidence>
<accession>C5KRJ3</accession>
<dbReference type="RefSeq" id="XP_002781105.1">
    <property type="nucleotide sequence ID" value="XM_002781059.1"/>
</dbReference>
<protein>
    <submittedName>
        <fullName evidence="2">Uncharacterized protein</fullName>
    </submittedName>
</protein>